<comment type="caution">
    <text evidence="1">The sequence shown here is derived from an EMBL/GenBank/DDBJ whole genome shotgun (WGS) entry which is preliminary data.</text>
</comment>
<dbReference type="EMBL" id="LAZR01041665">
    <property type="protein sequence ID" value="KKL11408.1"/>
    <property type="molecule type" value="Genomic_DNA"/>
</dbReference>
<organism evidence="1">
    <name type="scientific">marine sediment metagenome</name>
    <dbReference type="NCBI Taxonomy" id="412755"/>
    <lineage>
        <taxon>unclassified sequences</taxon>
        <taxon>metagenomes</taxon>
        <taxon>ecological metagenomes</taxon>
    </lineage>
</organism>
<protein>
    <submittedName>
        <fullName evidence="1">Uncharacterized protein</fullName>
    </submittedName>
</protein>
<dbReference type="AlphaFoldDB" id="A0A0F9DHD3"/>
<proteinExistence type="predicted"/>
<evidence type="ECO:0000313" key="1">
    <source>
        <dbReference type="EMBL" id="KKL11408.1"/>
    </source>
</evidence>
<accession>A0A0F9DHD3</accession>
<name>A0A0F9DHD3_9ZZZZ</name>
<sequence length="39" mass="4356">SIDGKFLAKVANNGLKIDLNTYINSNRLKALFDLFEEIG</sequence>
<gene>
    <name evidence="1" type="ORF">LCGC14_2546090</name>
</gene>
<reference evidence="1" key="1">
    <citation type="journal article" date="2015" name="Nature">
        <title>Complex archaea that bridge the gap between prokaryotes and eukaryotes.</title>
        <authorList>
            <person name="Spang A."/>
            <person name="Saw J.H."/>
            <person name="Jorgensen S.L."/>
            <person name="Zaremba-Niedzwiedzka K."/>
            <person name="Martijn J."/>
            <person name="Lind A.E."/>
            <person name="van Eijk R."/>
            <person name="Schleper C."/>
            <person name="Guy L."/>
            <person name="Ettema T.J."/>
        </authorList>
    </citation>
    <scope>NUCLEOTIDE SEQUENCE</scope>
</reference>
<feature type="non-terminal residue" evidence="1">
    <location>
        <position position="1"/>
    </location>
</feature>